<reference evidence="2 3" key="1">
    <citation type="submission" date="2020-08" db="EMBL/GenBank/DDBJ databases">
        <title>The completed genome sequence of the pathogenic ascomycete fungus Penicillium digitatum.</title>
        <authorList>
            <person name="Wang M."/>
        </authorList>
    </citation>
    <scope>NUCLEOTIDE SEQUENCE [LARGE SCALE GENOMIC DNA]</scope>
    <source>
        <strain evidence="2 3">PdW03</strain>
    </source>
</reference>
<evidence type="ECO:0000313" key="3">
    <source>
        <dbReference type="Proteomes" id="UP000595662"/>
    </source>
</evidence>
<feature type="compositionally biased region" description="Basic and acidic residues" evidence="1">
    <location>
        <begin position="120"/>
        <end position="129"/>
    </location>
</feature>
<evidence type="ECO:0000256" key="1">
    <source>
        <dbReference type="SAM" id="MobiDB-lite"/>
    </source>
</evidence>
<protein>
    <submittedName>
        <fullName evidence="2">Uncharacterized protein</fullName>
    </submittedName>
</protein>
<evidence type="ECO:0000313" key="2">
    <source>
        <dbReference type="EMBL" id="QQK42051.1"/>
    </source>
</evidence>
<dbReference type="AlphaFoldDB" id="A0A7T7BJP5"/>
<organism evidence="2 3">
    <name type="scientific">Penicillium digitatum</name>
    <name type="common">Green mold</name>
    <dbReference type="NCBI Taxonomy" id="36651"/>
    <lineage>
        <taxon>Eukaryota</taxon>
        <taxon>Fungi</taxon>
        <taxon>Dikarya</taxon>
        <taxon>Ascomycota</taxon>
        <taxon>Pezizomycotina</taxon>
        <taxon>Eurotiomycetes</taxon>
        <taxon>Eurotiomycetidae</taxon>
        <taxon>Eurotiales</taxon>
        <taxon>Aspergillaceae</taxon>
        <taxon>Penicillium</taxon>
    </lineage>
</organism>
<dbReference type="RefSeq" id="XP_065956260.1">
    <property type="nucleotide sequence ID" value="XM_066100860.1"/>
</dbReference>
<accession>A0A7T7BJP5</accession>
<name>A0A7T7BJP5_PENDI</name>
<gene>
    <name evidence="2" type="ORF">Pdw03_4905</name>
</gene>
<proteinExistence type="predicted"/>
<dbReference type="EMBL" id="CP060774">
    <property type="protein sequence ID" value="QQK42051.1"/>
    <property type="molecule type" value="Genomic_DNA"/>
</dbReference>
<dbReference type="Proteomes" id="UP000595662">
    <property type="component" value="Chromosome 1"/>
</dbReference>
<feature type="region of interest" description="Disordered" evidence="1">
    <location>
        <begin position="115"/>
        <end position="140"/>
    </location>
</feature>
<sequence>MGIVLTAPSFASAPPPVSTSRPLQLLLPKIKRSDSLALPRSHCALLGHSLRHNAARSAQFVRNFIYVHLPALITFRMIPSVFPSFHSEEESGFSFHSTLSLPRLSRSHDAQILHFRSKDRHSTNDDRRGLSAHGSDYPRT</sequence>
<dbReference type="GeneID" id="90952638"/>